<evidence type="ECO:0000256" key="1">
    <source>
        <dbReference type="SAM" id="MobiDB-lite"/>
    </source>
</evidence>
<reference evidence="2 3" key="1">
    <citation type="submission" date="2020-02" db="EMBL/GenBank/DDBJ databases">
        <title>Draft genome sequence of Haematococcus lacustris strain NIES-144.</title>
        <authorList>
            <person name="Morimoto D."/>
            <person name="Nakagawa S."/>
            <person name="Yoshida T."/>
            <person name="Sawayama S."/>
        </authorList>
    </citation>
    <scope>NUCLEOTIDE SEQUENCE [LARGE SCALE GENOMIC DNA]</scope>
    <source>
        <strain evidence="2 3">NIES-144</strain>
    </source>
</reference>
<proteinExistence type="predicted"/>
<organism evidence="2 3">
    <name type="scientific">Haematococcus lacustris</name>
    <name type="common">Green alga</name>
    <name type="synonym">Haematococcus pluvialis</name>
    <dbReference type="NCBI Taxonomy" id="44745"/>
    <lineage>
        <taxon>Eukaryota</taxon>
        <taxon>Viridiplantae</taxon>
        <taxon>Chlorophyta</taxon>
        <taxon>core chlorophytes</taxon>
        <taxon>Chlorophyceae</taxon>
        <taxon>CS clade</taxon>
        <taxon>Chlamydomonadales</taxon>
        <taxon>Haematococcaceae</taxon>
        <taxon>Haematococcus</taxon>
    </lineage>
</organism>
<comment type="caution">
    <text evidence="2">The sequence shown here is derived from an EMBL/GenBank/DDBJ whole genome shotgun (WGS) entry which is preliminary data.</text>
</comment>
<evidence type="ECO:0000313" key="3">
    <source>
        <dbReference type="Proteomes" id="UP000485058"/>
    </source>
</evidence>
<keyword evidence="3" id="KW-1185">Reference proteome</keyword>
<name>A0A699ZLP9_HAELA</name>
<dbReference type="Proteomes" id="UP000485058">
    <property type="component" value="Unassembled WGS sequence"/>
</dbReference>
<feature type="region of interest" description="Disordered" evidence="1">
    <location>
        <begin position="57"/>
        <end position="82"/>
    </location>
</feature>
<evidence type="ECO:0000313" key="2">
    <source>
        <dbReference type="EMBL" id="GFH23583.1"/>
    </source>
</evidence>
<protein>
    <submittedName>
        <fullName evidence="2">Uncharacterized protein</fullName>
    </submittedName>
</protein>
<sequence>MPGTTCAAPTSQLTPANRVSMPCACQAVPDVLSATAELLMTLVQHCPDSLLGPLHLGAQASEPDAPQQLLKHSSHAPHSQPASLLPTVVMSCEDMHYSSKPYKHDRQGRDAGHCNDQLQQLLPGLLKLSTQQLLAAGSAGQLQAAASLYTATQAAAAQQCTLMPSEASTPVQLVAPSKSSLAAAVVVNGVSERSCAASMMLQLSALSLASVLDTLHQQLQMPAEQTINDQGHSQMSGSSNSDPDKAVEVERAAVLAKVVVTAAAHLAASGGALSAVSPCTPSLGQALQTASRVQRHLRSTLTVALQMPPTLHQPEQPTPATAVAAATAACSALTYLLQQLPSSSSTASHRAWAWQLLCQLGPLAVTRIRTHLCLPHQQSSPGTLSTTNASQPAADGSQLAGAVLQLLAAGAPCACSPGSVGVQAAEAAAGTAPASGSRPDQQLSSLALHLITTLPLSPVLGTCWSPTYPRANCVCVCTGDAA</sequence>
<dbReference type="AlphaFoldDB" id="A0A699ZLP9"/>
<dbReference type="EMBL" id="BLLF01002306">
    <property type="protein sequence ID" value="GFH23583.1"/>
    <property type="molecule type" value="Genomic_DNA"/>
</dbReference>
<gene>
    <name evidence="2" type="ORF">HaLaN_21213</name>
</gene>
<accession>A0A699ZLP9</accession>